<dbReference type="Proteomes" id="UP000324029">
    <property type="component" value="Unassembled WGS sequence"/>
</dbReference>
<dbReference type="InterPro" id="IPR046341">
    <property type="entry name" value="SET_dom_sf"/>
</dbReference>
<feature type="compositionally biased region" description="Polar residues" evidence="1">
    <location>
        <begin position="23"/>
        <end position="38"/>
    </location>
</feature>
<gene>
    <name evidence="3" type="ORF">FXO26_15515</name>
</gene>
<evidence type="ECO:0000313" key="4">
    <source>
        <dbReference type="Proteomes" id="UP000324029"/>
    </source>
</evidence>
<accession>A0A5D3G9C9</accession>
<dbReference type="EMBL" id="VSRO01000007">
    <property type="protein sequence ID" value="TYK57139.1"/>
    <property type="molecule type" value="Genomic_DNA"/>
</dbReference>
<organism evidence="3 4">
    <name type="scientific">Pseudomonas synxantha</name>
    <dbReference type="NCBI Taxonomy" id="47883"/>
    <lineage>
        <taxon>Bacteria</taxon>
        <taxon>Pseudomonadati</taxon>
        <taxon>Pseudomonadota</taxon>
        <taxon>Gammaproteobacteria</taxon>
        <taxon>Pseudomonadales</taxon>
        <taxon>Pseudomonadaceae</taxon>
        <taxon>Pseudomonas</taxon>
    </lineage>
</organism>
<proteinExistence type="predicted"/>
<feature type="compositionally biased region" description="Polar residues" evidence="1">
    <location>
        <begin position="1"/>
        <end position="11"/>
    </location>
</feature>
<protein>
    <submittedName>
        <fullName evidence="3">SET domain-containing protein</fullName>
    </submittedName>
</protein>
<evidence type="ECO:0000259" key="2">
    <source>
        <dbReference type="PROSITE" id="PS50280"/>
    </source>
</evidence>
<sequence length="1763" mass="193129">MTSITAASTHFSLPLPTDEHPSSPVTDGVDTSMTSPRLSQDRPIPSSPAPSLGNLGGALSWSVPLSADEQRRLRLVTMSHQHALGDQPLVMQTQGGVLEFLRYRQPLPAEAGDDPAKILQALVNSPQGQRMGKALQQTMQGVDSESSASDYLLAAIALQMDPESITAPGRNSVAGFDLGSDTRGGHHASKVVAGLAEHLSSTGKTSAALASVGAYLLLAKAAPQFLIKDIPPTVKVGSQAWASLTMAAMTIEAHTPGKVPGMTFAQVMSEAQEAQRVDPAVTQAAQTLALLDWAVASGVLTKRQDGDYLPAQLESARVAFNAQQDARLVASQALDTALPTRKEIALAKLKERFGDLGAFFEEKAFAIDQHYVAIEGGGISLLDIAMIDWLEPRPFRAYEPSSSLKGNDLRRVLTRLNANRQFGVPAEFERQFSRAIEEKKAAVNTVVRHMISQLPLEDRQRLEFGKISFFQEGSYVMDGHFNNTYGQNKPGLLVKTELQGVSHAYVIDFNKGTIETASLYDTKIRADRVGNKVTTTKTFTPSHKADDLGRERPLDNGPWESFTSARSHGIATAFVEHLDLDDPAIKLQARGQTALDTANAQLSEFLLNLIPFRSAIVNFQNGKYGDGAFDLLLDVFGFLTAGTATAGKLLKVGRSALSTGAKALRAAKVIGVAAIDVLNPVGGMGDLPRLVGTAGLYVLSKGIKAVNKLRGATGSYDVLKTISKQYDVAATGTLKVGGQTVEGAAVLKGGKWYSFDADAMRPYGSPLEQFKVSTQAVDGEVDTAYIDGLSELSHELFGHFKVPDSKIVGLSRNSQGVYVAADGHMSHIRHTDSNGDTAVYEVRQVSRTDDGVVQARVYHNNRQTELLVQHVQGDEWQRLGAPGGGQITAEHLRAWEALSPDEQASLTRKGFAKKNHLPQKTFEYYVKPDGQLSDTGVIVRDRPANAFTDKVTETHVRDWQNMTQAARDEMTLDGFIGLHNLRPGTFKSYVRRDGTPMIRGEALLKSSVAPRSNQITDDHLRQWDELFRSPDNTLTSAQFVSHHGLSQRSWEMYVKADGSLKEMGAQRLEQARQNAALASAGQAPPSMADHLRAWQALSLEQQQSLTREGFARQKHLHPRVFERYVQPNGQLTATGVAVRDRLPGTPFYTVTETHIRDWQDMTQAQRDVMTLEGFAELYHVNPGSFKTHVRRDGTLGPVGRELMDRVAGVVPNRITDDHLRQWKAHFESPDNAVTQAQFTRENGLHPATWRDWVNPDGSLKKTARERLERAALGPAAHAPRAPMLLITAEHLRDWEALPLAQQQGSARKNFVRHRHISHRTFDHYVQPDGKLSPAGELVRDRAANTPVDKVTETHIQAWQNMTQQARDAMTREGFAGHHNLSAHSFRSHVRADGSLSATGEALVSSATDGTYRRITSDLLRQWQVLATNADNSMTQAQFLHQHRLNPSVWTKYVKSDGSFTAIAVQRLERLQQNTGPRLTPQQPAVDTARKRPASDPLDPPQAKVADLTLHADTPQGVEAPGPALAVPPVVIKVEPSDFQTLPRHQIDNTLPILQDPANPRLSLTQALEGPIDDIRIAYWNGVLDGLDSATKARVSAQIKESIKDWLRTEGQHQSRFEEAMEVVTPLDDGGPARGASVWARRDIPQYEVLGPYAGKYHPDEASLFEEQRKQGSRAVMTYLFGTRSGTRTVSGLHTGNTLSLINTSQLGDGPAWRSNNVVSISVGKNLTFYVALKDIKKGEELLLDYGPFYKPVPDIAIKPDPDR</sequence>
<dbReference type="SUPFAM" id="SSF82199">
    <property type="entry name" value="SET domain"/>
    <property type="match status" value="1"/>
</dbReference>
<dbReference type="Gene3D" id="2.170.270.10">
    <property type="entry name" value="SET domain"/>
    <property type="match status" value="1"/>
</dbReference>
<dbReference type="Pfam" id="PF00856">
    <property type="entry name" value="SET"/>
    <property type="match status" value="1"/>
</dbReference>
<reference evidence="3 4" key="2">
    <citation type="submission" date="2019-08" db="EMBL/GenBank/DDBJ databases">
        <authorList>
            <person name="Brilhante M."/>
            <person name="Perreten V."/>
        </authorList>
    </citation>
    <scope>NUCLEOTIDE SEQUENCE [LARGE SCALE GENOMIC DNA]</scope>
    <source>
        <strain evidence="3 4">MCP106</strain>
    </source>
</reference>
<feature type="compositionally biased region" description="Polar residues" evidence="1">
    <location>
        <begin position="1471"/>
        <end position="1484"/>
    </location>
</feature>
<feature type="region of interest" description="Disordered" evidence="1">
    <location>
        <begin position="1471"/>
        <end position="1501"/>
    </location>
</feature>
<name>A0A5D3G9C9_9PSED</name>
<dbReference type="InterPro" id="IPR001214">
    <property type="entry name" value="SET_dom"/>
</dbReference>
<feature type="domain" description="SET" evidence="2">
    <location>
        <begin position="1614"/>
        <end position="1746"/>
    </location>
</feature>
<dbReference type="PROSITE" id="PS50280">
    <property type="entry name" value="SET"/>
    <property type="match status" value="1"/>
</dbReference>
<reference evidence="3 4" key="1">
    <citation type="submission" date="2019-08" db="EMBL/GenBank/DDBJ databases">
        <title>Subclass B2 metallo-beta lactamase from Pseudomonas synxantha.</title>
        <authorList>
            <person name="Poirel L."/>
            <person name="Palmieri M."/>
            <person name="Masseron A."/>
            <person name="Perreten V."/>
            <person name="Nordman P."/>
        </authorList>
    </citation>
    <scope>NUCLEOTIDE SEQUENCE [LARGE SCALE GENOMIC DNA]</scope>
    <source>
        <strain evidence="3 4">MCP106</strain>
    </source>
</reference>
<dbReference type="SMART" id="SM00317">
    <property type="entry name" value="SET"/>
    <property type="match status" value="1"/>
</dbReference>
<feature type="region of interest" description="Disordered" evidence="1">
    <location>
        <begin position="1"/>
        <end position="51"/>
    </location>
</feature>
<comment type="caution">
    <text evidence="3">The sequence shown here is derived from an EMBL/GenBank/DDBJ whole genome shotgun (WGS) entry which is preliminary data.</text>
</comment>
<evidence type="ECO:0000256" key="1">
    <source>
        <dbReference type="SAM" id="MobiDB-lite"/>
    </source>
</evidence>
<evidence type="ECO:0000313" key="3">
    <source>
        <dbReference type="EMBL" id="TYK57139.1"/>
    </source>
</evidence>